<dbReference type="Gene3D" id="2.170.130.10">
    <property type="entry name" value="TonB-dependent receptor, plug domain"/>
    <property type="match status" value="1"/>
</dbReference>
<keyword evidence="2" id="KW-0472">Membrane</keyword>
<name>A0ABR7M8C5_9BACT</name>
<protein>
    <recommendedName>
        <fullName evidence="4">Outer membrane protein beta-barrel domain-containing protein</fullName>
    </recommendedName>
</protein>
<dbReference type="PANTHER" id="PTHR40980:SF4">
    <property type="entry name" value="TONB-DEPENDENT RECEPTOR-LIKE BETA-BARREL DOMAIN-CONTAINING PROTEIN"/>
    <property type="match status" value="1"/>
</dbReference>
<evidence type="ECO:0000259" key="4">
    <source>
        <dbReference type="Pfam" id="PF14905"/>
    </source>
</evidence>
<keyword evidence="3" id="KW-0998">Cell outer membrane</keyword>
<dbReference type="SUPFAM" id="SSF56935">
    <property type="entry name" value="Porins"/>
    <property type="match status" value="1"/>
</dbReference>
<evidence type="ECO:0000256" key="1">
    <source>
        <dbReference type="ARBA" id="ARBA00004442"/>
    </source>
</evidence>
<evidence type="ECO:0000313" key="5">
    <source>
        <dbReference type="EMBL" id="MBC6491186.1"/>
    </source>
</evidence>
<dbReference type="InterPro" id="IPR036942">
    <property type="entry name" value="Beta-barrel_TonB_sf"/>
</dbReference>
<gene>
    <name evidence="5" type="ORF">BC349_09095</name>
</gene>
<dbReference type="InterPro" id="IPR037066">
    <property type="entry name" value="Plug_dom_sf"/>
</dbReference>
<comment type="caution">
    <text evidence="5">The sequence shown here is derived from an EMBL/GenBank/DDBJ whole genome shotgun (WGS) entry which is preliminary data.</text>
</comment>
<proteinExistence type="predicted"/>
<dbReference type="EMBL" id="MBUA01000012">
    <property type="protein sequence ID" value="MBC6491186.1"/>
    <property type="molecule type" value="Genomic_DNA"/>
</dbReference>
<dbReference type="Gene3D" id="2.40.170.20">
    <property type="entry name" value="TonB-dependent receptor, beta-barrel domain"/>
    <property type="match status" value="1"/>
</dbReference>
<dbReference type="SUPFAM" id="SSF49478">
    <property type="entry name" value="Cna protein B-type domain"/>
    <property type="match status" value="1"/>
</dbReference>
<evidence type="ECO:0000256" key="3">
    <source>
        <dbReference type="ARBA" id="ARBA00023237"/>
    </source>
</evidence>
<feature type="domain" description="Outer membrane protein beta-barrel" evidence="4">
    <location>
        <begin position="377"/>
        <end position="780"/>
    </location>
</feature>
<dbReference type="RefSeq" id="WP_187256503.1">
    <property type="nucleotide sequence ID" value="NZ_JBHULF010000014.1"/>
</dbReference>
<organism evidence="5 6">
    <name type="scientific">Flavihumibacter stibioxidans</name>
    <dbReference type="NCBI Taxonomy" id="1834163"/>
    <lineage>
        <taxon>Bacteria</taxon>
        <taxon>Pseudomonadati</taxon>
        <taxon>Bacteroidota</taxon>
        <taxon>Chitinophagia</taxon>
        <taxon>Chitinophagales</taxon>
        <taxon>Chitinophagaceae</taxon>
        <taxon>Flavihumibacter</taxon>
    </lineage>
</organism>
<dbReference type="PANTHER" id="PTHR40980">
    <property type="entry name" value="PLUG DOMAIN-CONTAINING PROTEIN"/>
    <property type="match status" value="1"/>
</dbReference>
<evidence type="ECO:0000313" key="6">
    <source>
        <dbReference type="Proteomes" id="UP000765802"/>
    </source>
</evidence>
<keyword evidence="6" id="KW-1185">Reference proteome</keyword>
<dbReference type="InterPro" id="IPR041700">
    <property type="entry name" value="OMP_b-brl_3"/>
</dbReference>
<sequence>MKRLQLGILISTMLFCAESIAQQQGRVNGVASEGATISLLKAIDSSVIKFAVAGSQGSFEIDQLAFGNYLISVSAAGFNTFFSDAFLLSETNPHKEFATIRLSPAEKQLSGVTVIAKKRMIEVKADRTIVNVEASISNAGATAMEVLEKSPGITVDRDGNISMKGRSGVMVMIDGKPSYLSGTELANLLNNMSANQLDQIELMSNPPAKYDAAGNSGIINIITKKNKQRGWNGSLNISYGQGRYYKTNNSLNLNYRNEKFNAFANYSMNSNKGFNELLINRTYLDDDGKTPVAFYRQPTYLTIAGNNNTLKLGLDYYLNKKTTLGIVGTGFISPRKFDGSSTGYLQDGNHITDTIINTISDNKNRWVNGTLNLNLRHQFNKNSELGADIDYVRYDMENNQLFTNKTSLPDNTIHSQGKLKGELPATISILSAKTDYSQNIGKDLKLEAGIKSSLVKTDNLANYSNLEDNQWKPDYLKSNHFLYEENINAAYISANKSMGKFSFKGGLRFENTSYKGNQSGNPMKEDSSFKRNYNSLFPTLYITYNADSNNVFTLSTGKRIDRPAYQQLNPFLFFINEYTYQVGNPYIQPQFTWTYSISHTYKEWLTTTLEHAETKQYFNQIFRTEGKVTILTEGNLARMQNTNLTISVQLNPAKWWSASINATGSHRKVNGTGTNSDFNSENINANAGINNQFKFKKGWSAELSGNYNTPFEDAQFRISAFGQVSAGIGKQVLKGKGTLRLNIRDIFFTQRINGNIRYQYVREHFNQSRETRVANISFTWRFGKQFSENRRRNNGGSSEEQQRVRQ</sequence>
<reference evidence="5 6" key="1">
    <citation type="submission" date="2016-07" db="EMBL/GenBank/DDBJ databases">
        <title>Genome analysis of Flavihumibacter stibioxidans YS-17.</title>
        <authorList>
            <person name="Shi K."/>
            <person name="Han Y."/>
            <person name="Wang G."/>
        </authorList>
    </citation>
    <scope>NUCLEOTIDE SEQUENCE [LARGE SCALE GENOMIC DNA]</scope>
    <source>
        <strain evidence="5 6">YS-17</strain>
    </source>
</reference>
<dbReference type="Pfam" id="PF14905">
    <property type="entry name" value="OMP_b-brl_3"/>
    <property type="match status" value="1"/>
</dbReference>
<comment type="subcellular location">
    <subcellularLocation>
        <location evidence="1">Cell outer membrane</location>
    </subcellularLocation>
</comment>
<dbReference type="Proteomes" id="UP000765802">
    <property type="component" value="Unassembled WGS sequence"/>
</dbReference>
<evidence type="ECO:0000256" key="2">
    <source>
        <dbReference type="ARBA" id="ARBA00023136"/>
    </source>
</evidence>
<accession>A0ABR7M8C5</accession>